<gene>
    <name evidence="1" type="ORF">DX927_09055</name>
</gene>
<evidence type="ECO:0000313" key="2">
    <source>
        <dbReference type="Proteomes" id="UP000324326"/>
    </source>
</evidence>
<dbReference type="EMBL" id="QSND01000002">
    <property type="protein sequence ID" value="KAA6450969.1"/>
    <property type="molecule type" value="Genomic_DNA"/>
</dbReference>
<accession>A0A5M8RSN7</accession>
<sequence length="66" mass="7902">MNDERLREFLKENLNLNNFEDILSEIHYAMESVPDEILDIYESLDRKVYVKIVIEELQNLLMEAAE</sequence>
<proteinExistence type="predicted"/>
<comment type="caution">
    <text evidence="1">The sequence shown here is derived from an EMBL/GenBank/DDBJ whole genome shotgun (WGS) entry which is preliminary data.</text>
</comment>
<name>A0A5M8RSN7_9BACI</name>
<protein>
    <submittedName>
        <fullName evidence="1">Uncharacterized protein</fullName>
    </submittedName>
</protein>
<organism evidence="1 2">
    <name type="scientific">Bacillus swezeyi</name>
    <dbReference type="NCBI Taxonomy" id="1925020"/>
    <lineage>
        <taxon>Bacteria</taxon>
        <taxon>Bacillati</taxon>
        <taxon>Bacillota</taxon>
        <taxon>Bacilli</taxon>
        <taxon>Bacillales</taxon>
        <taxon>Bacillaceae</taxon>
        <taxon>Bacillus</taxon>
    </lineage>
</organism>
<reference evidence="1 2" key="1">
    <citation type="submission" date="2018-08" db="EMBL/GenBank/DDBJ databases">
        <title>Bacillus phenotypic plasticity.</title>
        <authorList>
            <person name="Hurtado E."/>
        </authorList>
    </citation>
    <scope>NUCLEOTIDE SEQUENCE [LARGE SCALE GENOMIC DNA]</scope>
    <source>
        <strain evidence="1 2">427</strain>
    </source>
</reference>
<dbReference type="Proteomes" id="UP000324326">
    <property type="component" value="Unassembled WGS sequence"/>
</dbReference>
<evidence type="ECO:0000313" key="1">
    <source>
        <dbReference type="EMBL" id="KAA6450969.1"/>
    </source>
</evidence>
<dbReference type="AlphaFoldDB" id="A0A5M8RSN7"/>
<dbReference type="RefSeq" id="WP_150149801.1">
    <property type="nucleotide sequence ID" value="NZ_QSND01000002.1"/>
</dbReference>